<evidence type="ECO:0000256" key="1">
    <source>
        <dbReference type="SAM" id="MobiDB-lite"/>
    </source>
</evidence>
<comment type="caution">
    <text evidence="2">The sequence shown here is derived from an EMBL/GenBank/DDBJ whole genome shotgun (WGS) entry which is preliminary data.</text>
</comment>
<evidence type="ECO:0000313" key="2">
    <source>
        <dbReference type="EMBL" id="RCR69423.1"/>
    </source>
</evidence>
<dbReference type="Proteomes" id="UP000253383">
    <property type="component" value="Unassembled WGS sequence"/>
</dbReference>
<organism evidence="2 3">
    <name type="scientific">Larkinella punicea</name>
    <dbReference type="NCBI Taxonomy" id="2315727"/>
    <lineage>
        <taxon>Bacteria</taxon>
        <taxon>Pseudomonadati</taxon>
        <taxon>Bacteroidota</taxon>
        <taxon>Cytophagia</taxon>
        <taxon>Cytophagales</taxon>
        <taxon>Spirosomataceae</taxon>
        <taxon>Larkinella</taxon>
    </lineage>
</organism>
<dbReference type="AlphaFoldDB" id="A0A368JS42"/>
<accession>A0A368JS42</accession>
<proteinExistence type="predicted"/>
<dbReference type="RefSeq" id="WP_114406110.1">
    <property type="nucleotide sequence ID" value="NZ_QOWE01000008.1"/>
</dbReference>
<dbReference type="EMBL" id="QOWE01000008">
    <property type="protein sequence ID" value="RCR69423.1"/>
    <property type="molecule type" value="Genomic_DNA"/>
</dbReference>
<name>A0A368JS42_9BACT</name>
<gene>
    <name evidence="2" type="ORF">DUE52_11260</name>
</gene>
<keyword evidence="3" id="KW-1185">Reference proteome</keyword>
<evidence type="ECO:0000313" key="3">
    <source>
        <dbReference type="Proteomes" id="UP000253383"/>
    </source>
</evidence>
<reference evidence="2 3" key="1">
    <citation type="submission" date="2018-07" db="EMBL/GenBank/DDBJ databases">
        <title>Genome analysis of Larkinella rosea.</title>
        <authorList>
            <person name="Zhou Z."/>
            <person name="Wang G."/>
        </authorList>
    </citation>
    <scope>NUCLEOTIDE SEQUENCE [LARGE SCALE GENOMIC DNA]</scope>
    <source>
        <strain evidence="3">zzj9</strain>
    </source>
</reference>
<sequence>MNRPRIFLVSVALDLSFHCQLARALSMVDRLPLVVVLQDPKPERYLDPNLIPVLPDQRQSMVEPDLDLLLKDLMDQKIRPEMERAKLDLEKLMKSVNQATLPRMDQNPKPFWKPIRNRKNPKPWIRKRWRPWIRNQLKKKTMN</sequence>
<protein>
    <submittedName>
        <fullName evidence="2">Uncharacterized protein</fullName>
    </submittedName>
</protein>
<feature type="region of interest" description="Disordered" evidence="1">
    <location>
        <begin position="98"/>
        <end position="117"/>
    </location>
</feature>